<evidence type="ECO:0000313" key="1">
    <source>
        <dbReference type="EMBL" id="QNT78618.1"/>
    </source>
</evidence>
<organism evidence="1 2">
    <name type="scientific">Entomobacter blattae</name>
    <dbReference type="NCBI Taxonomy" id="2762277"/>
    <lineage>
        <taxon>Bacteria</taxon>
        <taxon>Pseudomonadati</taxon>
        <taxon>Pseudomonadota</taxon>
        <taxon>Alphaproteobacteria</taxon>
        <taxon>Acetobacterales</taxon>
        <taxon>Acetobacteraceae</taxon>
        <taxon>Entomobacter</taxon>
    </lineage>
</organism>
<protein>
    <submittedName>
        <fullName evidence="1">Uncharacterized protein</fullName>
    </submittedName>
</protein>
<dbReference type="KEGG" id="ebla:JGUZn3_13930"/>
<dbReference type="Proteomes" id="UP000516349">
    <property type="component" value="Chromosome"/>
</dbReference>
<dbReference type="EMBL" id="CP060244">
    <property type="protein sequence ID" value="QNT78618.1"/>
    <property type="molecule type" value="Genomic_DNA"/>
</dbReference>
<dbReference type="AlphaFoldDB" id="A0A7H1NS58"/>
<reference evidence="1 2" key="1">
    <citation type="submission" date="2020-08" db="EMBL/GenBank/DDBJ databases">
        <title>Complete genome sequence of Entomobacter blattae G55GP.</title>
        <authorList>
            <person name="Poehlein A."/>
            <person name="Guzman J."/>
            <person name="Daniel R."/>
            <person name="Vilcinskas A."/>
        </authorList>
    </citation>
    <scope>NUCLEOTIDE SEQUENCE [LARGE SCALE GENOMIC DNA]</scope>
    <source>
        <strain evidence="1 2">G55GP</strain>
    </source>
</reference>
<name>A0A7H1NS58_9PROT</name>
<sequence>MLILNKRLKKMTNNYYNISKTIKYKSAQTLYYAIGELSETINQPFNYFITINFKNITDDGYIVPILFAKFRRDKLSKWYYRTFSTKTQKAPPLTYAYCFENALNKQPIYSLGHDHNIHLHFLIHLPDLHLLELDDIEEIFEKICSSHSVPAGTIHIEKIWNGSLKNIRKYLLKGVDPSCQYFCNDNQPQGDIAGKRAGTSRNLGPKNRRKIDKLNNITRPTPQLLNYFNQNNSKYKKTG</sequence>
<gene>
    <name evidence="1" type="ORF">JGUZn3_13930</name>
</gene>
<keyword evidence="2" id="KW-1185">Reference proteome</keyword>
<accession>A0A7H1NS58</accession>
<proteinExistence type="predicted"/>
<evidence type="ECO:0000313" key="2">
    <source>
        <dbReference type="Proteomes" id="UP000516349"/>
    </source>
</evidence>